<feature type="transmembrane region" description="Helical" evidence="2">
    <location>
        <begin position="7"/>
        <end position="29"/>
    </location>
</feature>
<feature type="compositionally biased region" description="Low complexity" evidence="1">
    <location>
        <begin position="166"/>
        <end position="180"/>
    </location>
</feature>
<dbReference type="PATRIC" id="fig|1423750.3.peg.325"/>
<organism evidence="3 4">
    <name type="scientific">Liquorilactobacillus ghanensis DSM 18630</name>
    <dbReference type="NCBI Taxonomy" id="1423750"/>
    <lineage>
        <taxon>Bacteria</taxon>
        <taxon>Bacillati</taxon>
        <taxon>Bacillota</taxon>
        <taxon>Bacilli</taxon>
        <taxon>Lactobacillales</taxon>
        <taxon>Lactobacillaceae</taxon>
        <taxon>Liquorilactobacillus</taxon>
    </lineage>
</organism>
<keyword evidence="4" id="KW-1185">Reference proteome</keyword>
<dbReference type="Proteomes" id="UP000051451">
    <property type="component" value="Unassembled WGS sequence"/>
</dbReference>
<name>A0A0R1VNP8_9LACO</name>
<dbReference type="STRING" id="1423750.FC89_GL000315"/>
<feature type="region of interest" description="Disordered" evidence="1">
    <location>
        <begin position="166"/>
        <end position="197"/>
    </location>
</feature>
<keyword evidence="2" id="KW-0472">Membrane</keyword>
<evidence type="ECO:0000256" key="1">
    <source>
        <dbReference type="SAM" id="MobiDB-lite"/>
    </source>
</evidence>
<feature type="transmembrane region" description="Helical" evidence="2">
    <location>
        <begin position="71"/>
        <end position="89"/>
    </location>
</feature>
<proteinExistence type="predicted"/>
<keyword evidence="2" id="KW-1133">Transmembrane helix</keyword>
<evidence type="ECO:0000256" key="2">
    <source>
        <dbReference type="SAM" id="Phobius"/>
    </source>
</evidence>
<evidence type="ECO:0000313" key="4">
    <source>
        <dbReference type="Proteomes" id="UP000051451"/>
    </source>
</evidence>
<feature type="transmembrane region" description="Helical" evidence="2">
    <location>
        <begin position="144"/>
        <end position="162"/>
    </location>
</feature>
<reference evidence="3 4" key="1">
    <citation type="journal article" date="2015" name="Genome Announc.">
        <title>Expanding the biotechnology potential of lactobacilli through comparative genomics of 213 strains and associated genera.</title>
        <authorList>
            <person name="Sun Z."/>
            <person name="Harris H.M."/>
            <person name="McCann A."/>
            <person name="Guo C."/>
            <person name="Argimon S."/>
            <person name="Zhang W."/>
            <person name="Yang X."/>
            <person name="Jeffery I.B."/>
            <person name="Cooney J.C."/>
            <person name="Kagawa T.F."/>
            <person name="Liu W."/>
            <person name="Song Y."/>
            <person name="Salvetti E."/>
            <person name="Wrobel A."/>
            <person name="Rasinkangas P."/>
            <person name="Parkhill J."/>
            <person name="Rea M.C."/>
            <person name="O'Sullivan O."/>
            <person name="Ritari J."/>
            <person name="Douillard F.P."/>
            <person name="Paul Ross R."/>
            <person name="Yang R."/>
            <person name="Briner A.E."/>
            <person name="Felis G.E."/>
            <person name="de Vos W.M."/>
            <person name="Barrangou R."/>
            <person name="Klaenhammer T.R."/>
            <person name="Caufield P.W."/>
            <person name="Cui Y."/>
            <person name="Zhang H."/>
            <person name="O'Toole P.W."/>
        </authorList>
    </citation>
    <scope>NUCLEOTIDE SEQUENCE [LARGE SCALE GENOMIC DNA]</scope>
    <source>
        <strain evidence="3 4">DSM 18630</strain>
    </source>
</reference>
<gene>
    <name evidence="3" type="ORF">FC89_GL000315</name>
</gene>
<feature type="transmembrane region" description="Helical" evidence="2">
    <location>
        <begin position="95"/>
        <end position="113"/>
    </location>
</feature>
<protein>
    <submittedName>
        <fullName evidence="3">Prophage related protein</fullName>
    </submittedName>
</protein>
<dbReference type="AlphaFoldDB" id="A0A0R1VNP8"/>
<accession>A0A0R1VNP8</accession>
<sequence length="351" mass="38884">MKTTKLVVGILMIVLSVYIVFQSMLAGFGDALTNSGGTSEGSGLIFAILFLASGIVYIVNKSKTSLGSDIACMVMLLIAWLIGITMSGIYGDLIVWSWLAFIIGVGFFVWHLISNKKNPVSDESSTSYKDSQNQKLNKPFYKKWWVWVLAVVVIIFLIGSFGSTGNSKSNNNTKQNSTEKVSGHSTTNKEKGNTTSPQKITVSYQNYSISHSKTYLTNYENTMWNAATVKVAKIVVYTLKNPTKYKSANDGTFQATGFVRIYFNVKANRDISIYPTQGTYIFNNTEQHEADAGETWDGDISNGVTKNGSVTVPIKDVSNLKTVRIKFDGNYNTNDYDDNNSDHTYDFTLNL</sequence>
<keyword evidence="2" id="KW-0812">Transmembrane</keyword>
<dbReference type="EMBL" id="AZGB01000009">
    <property type="protein sequence ID" value="KRM07005.1"/>
    <property type="molecule type" value="Genomic_DNA"/>
</dbReference>
<evidence type="ECO:0000313" key="3">
    <source>
        <dbReference type="EMBL" id="KRM07005.1"/>
    </source>
</evidence>
<dbReference type="RefSeq" id="WP_338040044.1">
    <property type="nucleotide sequence ID" value="NZ_AZGB01000009.1"/>
</dbReference>
<comment type="caution">
    <text evidence="3">The sequence shown here is derived from an EMBL/GenBank/DDBJ whole genome shotgun (WGS) entry which is preliminary data.</text>
</comment>
<dbReference type="GeneID" id="98320230"/>
<feature type="transmembrane region" description="Helical" evidence="2">
    <location>
        <begin position="41"/>
        <end position="59"/>
    </location>
</feature>